<dbReference type="SUPFAM" id="SSF63712">
    <property type="entry name" value="Nicotinic receptor ligand binding domain-like"/>
    <property type="match status" value="1"/>
</dbReference>
<dbReference type="FunFam" id="2.70.170.10:FF:000028">
    <property type="entry name" value="AcetylCholine Receptor"/>
    <property type="match status" value="1"/>
</dbReference>
<evidence type="ECO:0000256" key="1">
    <source>
        <dbReference type="SAM" id="Phobius"/>
    </source>
</evidence>
<dbReference type="Gene3D" id="1.20.58.390">
    <property type="entry name" value="Neurotransmitter-gated ion-channel transmembrane domain"/>
    <property type="match status" value="1"/>
</dbReference>
<keyword evidence="1" id="KW-0472">Membrane</keyword>
<proteinExistence type="predicted"/>
<dbReference type="GO" id="GO:0016020">
    <property type="term" value="C:membrane"/>
    <property type="evidence" value="ECO:0007669"/>
    <property type="project" value="InterPro"/>
</dbReference>
<dbReference type="InterPro" id="IPR006202">
    <property type="entry name" value="Neur_chan_lig-bd"/>
</dbReference>
<accession>A0A7R9LN19</accession>
<feature type="domain" description="Neurotransmitter-gated ion-channel ligand-binding" evidence="2">
    <location>
        <begin position="3"/>
        <end position="168"/>
    </location>
</feature>
<dbReference type="EMBL" id="OC883837">
    <property type="protein sequence ID" value="CAD7643453.1"/>
    <property type="molecule type" value="Genomic_DNA"/>
</dbReference>
<dbReference type="GO" id="GO:0004888">
    <property type="term" value="F:transmembrane signaling receptor activity"/>
    <property type="evidence" value="ECO:0007669"/>
    <property type="project" value="InterPro"/>
</dbReference>
<evidence type="ECO:0000313" key="3">
    <source>
        <dbReference type="EMBL" id="CAD7643453.1"/>
    </source>
</evidence>
<dbReference type="PANTHER" id="PTHR18945">
    <property type="entry name" value="NEUROTRANSMITTER GATED ION CHANNEL"/>
    <property type="match status" value="1"/>
</dbReference>
<organism evidence="3">
    <name type="scientific">Medioppia subpectinata</name>
    <dbReference type="NCBI Taxonomy" id="1979941"/>
    <lineage>
        <taxon>Eukaryota</taxon>
        <taxon>Metazoa</taxon>
        <taxon>Ecdysozoa</taxon>
        <taxon>Arthropoda</taxon>
        <taxon>Chelicerata</taxon>
        <taxon>Arachnida</taxon>
        <taxon>Acari</taxon>
        <taxon>Acariformes</taxon>
        <taxon>Sarcoptiformes</taxon>
        <taxon>Oribatida</taxon>
        <taxon>Brachypylina</taxon>
        <taxon>Oppioidea</taxon>
        <taxon>Oppiidae</taxon>
        <taxon>Medioppia</taxon>
    </lineage>
</organism>
<dbReference type="InterPro" id="IPR036734">
    <property type="entry name" value="Neur_chan_lig-bd_sf"/>
</dbReference>
<reference evidence="3" key="1">
    <citation type="submission" date="2020-11" db="EMBL/GenBank/DDBJ databases">
        <authorList>
            <person name="Tran Van P."/>
        </authorList>
    </citation>
    <scope>NUCLEOTIDE SEQUENCE</scope>
</reference>
<feature type="transmembrane region" description="Helical" evidence="1">
    <location>
        <begin position="200"/>
        <end position="219"/>
    </location>
</feature>
<protein>
    <recommendedName>
        <fullName evidence="2">Neurotransmitter-gated ion-channel ligand-binding domain-containing protein</fullName>
    </recommendedName>
</protein>
<dbReference type="AlphaFoldDB" id="A0A7R9LN19"/>
<keyword evidence="1" id="KW-0812">Transmembrane</keyword>
<dbReference type="InterPro" id="IPR038050">
    <property type="entry name" value="Neuro_actylchol_rec"/>
</dbReference>
<evidence type="ECO:0000259" key="2">
    <source>
        <dbReference type="Pfam" id="PF02931"/>
    </source>
</evidence>
<feature type="transmembrane region" description="Helical" evidence="1">
    <location>
        <begin position="231"/>
        <end position="251"/>
    </location>
</feature>
<name>A0A7R9LN19_9ACAR</name>
<dbReference type="GO" id="GO:0005230">
    <property type="term" value="F:extracellular ligand-gated monoatomic ion channel activity"/>
    <property type="evidence" value="ECO:0007669"/>
    <property type="project" value="InterPro"/>
</dbReference>
<dbReference type="Gene3D" id="2.70.170.10">
    <property type="entry name" value="Neurotransmitter-gated ion-channel ligand-binding domain"/>
    <property type="match status" value="1"/>
</dbReference>
<dbReference type="OrthoDB" id="6494256at2759"/>
<feature type="non-terminal residue" evidence="3">
    <location>
        <position position="289"/>
    </location>
</feature>
<keyword evidence="1" id="KW-1133">Transmembrane helix</keyword>
<gene>
    <name evidence="3" type="ORF">OSB1V03_LOCUS19604</name>
</gene>
<evidence type="ECO:0000313" key="4">
    <source>
        <dbReference type="Proteomes" id="UP000759131"/>
    </source>
</evidence>
<dbReference type="Pfam" id="PF02931">
    <property type="entry name" value="Neur_chan_LBD"/>
    <property type="match status" value="1"/>
</dbReference>
<feature type="transmembrane region" description="Helical" evidence="1">
    <location>
        <begin position="170"/>
        <end position="194"/>
    </location>
</feature>
<dbReference type="Proteomes" id="UP000759131">
    <property type="component" value="Unassembled WGS sequence"/>
</dbReference>
<dbReference type="PRINTS" id="PR00252">
    <property type="entry name" value="NRIONCHANNEL"/>
</dbReference>
<sequence length="289" mass="33836">DINSQILTTEGWFYMTWIDEHLIWKKEDYGGIGTIRVKQDEVWIPDIFLFNSADVASIKYNVIQTKLVLFNNGWLVWVPHILFKSICELDLTDWPYDQHNCGIELVTWYEDGLTINISADSKLILNHYWKSEEWDVLETESERLSYDISVTNIHYPDITFTMRLRRKTSLYHYTVFIPVTTAVILNLLMFWFSIRSNVRFLLSSLSLLLLTIILLYLGLKFSFGTNTMPYAVRYISRIILTIGLTLVWTTIAHNVQNLNIQLPDVMRRVTATTQWLVVYSDNENSDTIG</sequence>
<keyword evidence="4" id="KW-1185">Reference proteome</keyword>
<feature type="non-terminal residue" evidence="3">
    <location>
        <position position="1"/>
    </location>
</feature>
<dbReference type="EMBL" id="CAJPIZ010029262">
    <property type="protein sequence ID" value="CAG2119657.1"/>
    <property type="molecule type" value="Genomic_DNA"/>
</dbReference>
<dbReference type="InterPro" id="IPR006201">
    <property type="entry name" value="Neur_channel"/>
</dbReference>